<dbReference type="AlphaFoldDB" id="A0A9W8XSV2"/>
<dbReference type="Proteomes" id="UP001140513">
    <property type="component" value="Unassembled WGS sequence"/>
</dbReference>
<feature type="domain" description="AB hydrolase-1" evidence="1">
    <location>
        <begin position="7"/>
        <end position="241"/>
    </location>
</feature>
<accession>A0A9W8XSV2</accession>
<evidence type="ECO:0000259" key="1">
    <source>
        <dbReference type="Pfam" id="PF12697"/>
    </source>
</evidence>
<evidence type="ECO:0000313" key="2">
    <source>
        <dbReference type="EMBL" id="KAJ4358261.1"/>
    </source>
</evidence>
<proteinExistence type="predicted"/>
<evidence type="ECO:0000313" key="3">
    <source>
        <dbReference type="Proteomes" id="UP001140513"/>
    </source>
</evidence>
<dbReference type="InterPro" id="IPR052897">
    <property type="entry name" value="Sec-Metab_Biosynth_Hydrolase"/>
</dbReference>
<sequence length="257" mass="27830">MPTKPTILFVPGAWHVPESYDLVAEQLKAAGYPTVYVSLPSVSSTPIDNFEPDVDAIRAQLEPLVEAGSDVVVVAHSYGSMPTNEAIKGLTRADRAAAGGKGGVAHYVFCSAFITPVGVSLMDALQGKDLPWFIVSPDKKVVHPDNPRDIFYADLDDATATRWVERLLPFSYQTYFSKTRYAAYVDVPSTFLFCTDDKAIPPPVQEMMVAGAEQQGVKFARTTIGASHSPMISRPGEVFEAIKTAADSIATRDTINV</sequence>
<comment type="caution">
    <text evidence="2">The sequence shown here is derived from an EMBL/GenBank/DDBJ whole genome shotgun (WGS) entry which is preliminary data.</text>
</comment>
<dbReference type="GeneID" id="80906371"/>
<dbReference type="OrthoDB" id="1263307at2759"/>
<keyword evidence="3" id="KW-1185">Reference proteome</keyword>
<name>A0A9W8XSV2_9PLEO</name>
<dbReference type="InterPro" id="IPR029058">
    <property type="entry name" value="AB_hydrolase_fold"/>
</dbReference>
<reference evidence="2" key="1">
    <citation type="submission" date="2022-10" db="EMBL/GenBank/DDBJ databases">
        <title>Tapping the CABI collections for fungal endophytes: first genome assemblies for Collariella, Neodidymelliopsis, Ascochyta clinopodiicola, Didymella pomorum, Didymosphaeria variabile, Neocosmospora piperis and Neocucurbitaria cava.</title>
        <authorList>
            <person name="Hill R."/>
        </authorList>
    </citation>
    <scope>NUCLEOTIDE SEQUENCE</scope>
    <source>
        <strain evidence="2">IMI 356815</strain>
    </source>
</reference>
<organism evidence="2 3">
    <name type="scientific">Didymosphaeria variabile</name>
    <dbReference type="NCBI Taxonomy" id="1932322"/>
    <lineage>
        <taxon>Eukaryota</taxon>
        <taxon>Fungi</taxon>
        <taxon>Dikarya</taxon>
        <taxon>Ascomycota</taxon>
        <taxon>Pezizomycotina</taxon>
        <taxon>Dothideomycetes</taxon>
        <taxon>Pleosporomycetidae</taxon>
        <taxon>Pleosporales</taxon>
        <taxon>Massarineae</taxon>
        <taxon>Didymosphaeriaceae</taxon>
        <taxon>Didymosphaeria</taxon>
    </lineage>
</organism>
<dbReference type="RefSeq" id="XP_056075120.1">
    <property type="nucleotide sequence ID" value="XM_056211647.1"/>
</dbReference>
<dbReference type="SUPFAM" id="SSF53474">
    <property type="entry name" value="alpha/beta-Hydrolases"/>
    <property type="match status" value="1"/>
</dbReference>
<gene>
    <name evidence="2" type="ORF">N0V89_002841</name>
</gene>
<dbReference type="InterPro" id="IPR000073">
    <property type="entry name" value="AB_hydrolase_1"/>
</dbReference>
<protein>
    <recommendedName>
        <fullName evidence="1">AB hydrolase-1 domain-containing protein</fullName>
    </recommendedName>
</protein>
<dbReference type="PANTHER" id="PTHR37017">
    <property type="entry name" value="AB HYDROLASE-1 DOMAIN-CONTAINING PROTEIN-RELATED"/>
    <property type="match status" value="1"/>
</dbReference>
<dbReference type="Pfam" id="PF12697">
    <property type="entry name" value="Abhydrolase_6"/>
    <property type="match status" value="1"/>
</dbReference>
<dbReference type="EMBL" id="JAPEUX010000002">
    <property type="protein sequence ID" value="KAJ4358261.1"/>
    <property type="molecule type" value="Genomic_DNA"/>
</dbReference>
<dbReference type="Gene3D" id="3.40.50.1820">
    <property type="entry name" value="alpha/beta hydrolase"/>
    <property type="match status" value="1"/>
</dbReference>
<dbReference type="PANTHER" id="PTHR37017:SF13">
    <property type="entry name" value="AB HYDROLASE-1 DOMAIN-CONTAINING PROTEIN"/>
    <property type="match status" value="1"/>
</dbReference>